<proteinExistence type="predicted"/>
<name>A0ACB9WGQ6_CHAAC</name>
<dbReference type="EMBL" id="CM043806">
    <property type="protein sequence ID" value="KAI4812695.1"/>
    <property type="molecule type" value="Genomic_DNA"/>
</dbReference>
<reference evidence="1" key="1">
    <citation type="submission" date="2022-05" db="EMBL/GenBank/DDBJ databases">
        <title>Chromosome-level genome of Chaenocephalus aceratus.</title>
        <authorList>
            <person name="Park H."/>
        </authorList>
    </citation>
    <scope>NUCLEOTIDE SEQUENCE</scope>
    <source>
        <strain evidence="1">KU_202001</strain>
    </source>
</reference>
<gene>
    <name evidence="1" type="ORF">KUCAC02_024063</name>
</gene>
<keyword evidence="2" id="KW-1185">Reference proteome</keyword>
<protein>
    <submittedName>
        <fullName evidence="1">Uncharacterized protein</fullName>
    </submittedName>
</protein>
<comment type="caution">
    <text evidence="1">The sequence shown here is derived from an EMBL/GenBank/DDBJ whole genome shotgun (WGS) entry which is preliminary data.</text>
</comment>
<evidence type="ECO:0000313" key="2">
    <source>
        <dbReference type="Proteomes" id="UP001057452"/>
    </source>
</evidence>
<evidence type="ECO:0000313" key="1">
    <source>
        <dbReference type="EMBL" id="KAI4812695.1"/>
    </source>
</evidence>
<dbReference type="Proteomes" id="UP001057452">
    <property type="component" value="Chromosome 22"/>
</dbReference>
<organism evidence="1 2">
    <name type="scientific">Chaenocephalus aceratus</name>
    <name type="common">Blackfin icefish</name>
    <name type="synonym">Chaenichthys aceratus</name>
    <dbReference type="NCBI Taxonomy" id="36190"/>
    <lineage>
        <taxon>Eukaryota</taxon>
        <taxon>Metazoa</taxon>
        <taxon>Chordata</taxon>
        <taxon>Craniata</taxon>
        <taxon>Vertebrata</taxon>
        <taxon>Euteleostomi</taxon>
        <taxon>Actinopterygii</taxon>
        <taxon>Neopterygii</taxon>
        <taxon>Teleostei</taxon>
        <taxon>Neoteleostei</taxon>
        <taxon>Acanthomorphata</taxon>
        <taxon>Eupercaria</taxon>
        <taxon>Perciformes</taxon>
        <taxon>Notothenioidei</taxon>
        <taxon>Channichthyidae</taxon>
        <taxon>Chaenocephalus</taxon>
    </lineage>
</organism>
<sequence>MGCLNLTSGNETGRHPYTVQTSVPLTILVGILILLTVFGNVMVVIAVITSRALRAPQNLFLVSLACADILVATSVMPFSLANELMGYWHFGKVWCEIHLALDVLFCTSSIVHLCAISLDRYWSVSQAIEYNLRRTPRRIKCTVLIVWVLAAIISFPPLITMKKDEGKEDRPECKINEEKWYIIFSSTASFFAPCVIMIMVYVRIYLIAKKRTRAPPGERQRGFGNTEDAKCGLERKDGEEREEEEGDGGAEINGLDLEEEPSSSDGNDTVLCYRKKGSCVRTAKGAQVKPGETSLKPEAQPCVGPSKWKGRQYRERRFTFVLAVVMGVDTVQNVLLVRLLQQLIKTLLFTTIFNNDFRRSFKKILCKRNRVRL</sequence>
<accession>A0ACB9WGQ6</accession>